<keyword evidence="2" id="KW-1185">Reference proteome</keyword>
<proteinExistence type="predicted"/>
<comment type="caution">
    <text evidence="1">The sequence shown here is derived from an EMBL/GenBank/DDBJ whole genome shotgun (WGS) entry which is preliminary data.</text>
</comment>
<name>A0A0V1AIA9_TRISP</name>
<evidence type="ECO:0000313" key="1">
    <source>
        <dbReference type="EMBL" id="KRY24533.1"/>
    </source>
</evidence>
<dbReference type="EMBL" id="JYDH01001652">
    <property type="protein sequence ID" value="KRY24533.1"/>
    <property type="molecule type" value="Genomic_DNA"/>
</dbReference>
<accession>A0A0V1AIA9</accession>
<evidence type="ECO:0000313" key="2">
    <source>
        <dbReference type="Proteomes" id="UP000054776"/>
    </source>
</evidence>
<protein>
    <submittedName>
        <fullName evidence="1">Uncharacterized protein</fullName>
    </submittedName>
</protein>
<dbReference type="Proteomes" id="UP000054776">
    <property type="component" value="Unassembled WGS sequence"/>
</dbReference>
<dbReference type="InParanoid" id="A0A0V1AIA9"/>
<gene>
    <name evidence="1" type="ORF">T01_4179</name>
</gene>
<sequence length="61" mass="6867">MECGEEDFSQIAVYKGIRQASWIKKHVIVTVDGTEAVERKCSRGGFCKIVFANHVTYFLLG</sequence>
<organism evidence="1 2">
    <name type="scientific">Trichinella spiralis</name>
    <name type="common">Trichina worm</name>
    <dbReference type="NCBI Taxonomy" id="6334"/>
    <lineage>
        <taxon>Eukaryota</taxon>
        <taxon>Metazoa</taxon>
        <taxon>Ecdysozoa</taxon>
        <taxon>Nematoda</taxon>
        <taxon>Enoplea</taxon>
        <taxon>Dorylaimia</taxon>
        <taxon>Trichinellida</taxon>
        <taxon>Trichinellidae</taxon>
        <taxon>Trichinella</taxon>
    </lineage>
</organism>
<reference evidence="1 2" key="1">
    <citation type="submission" date="2015-01" db="EMBL/GenBank/DDBJ databases">
        <title>Evolution of Trichinella species and genotypes.</title>
        <authorList>
            <person name="Korhonen P.K."/>
            <person name="Edoardo P."/>
            <person name="Giuseppe L.R."/>
            <person name="Gasser R.B."/>
        </authorList>
    </citation>
    <scope>NUCLEOTIDE SEQUENCE [LARGE SCALE GENOMIC DNA]</scope>
    <source>
        <strain evidence="1">ISS3</strain>
    </source>
</reference>
<dbReference type="AlphaFoldDB" id="A0A0V1AIA9"/>